<sequence>MVKISSPVDLDHKGFLLRVVTSSGRRGGRWAVDRSLQRYNPECGVTHRDPRSRPVTTVLWRSPSAVLGSLGNIQFKAIVVANMSVFWDNILSHSISPAYPDASIATARRYQRIFDILDVVSDKTNREKPAQNRDKSAAVSSAAVAGEVKLAPSTRATLSTVSPAGEASVATTL</sequence>
<evidence type="ECO:0000313" key="3">
    <source>
        <dbReference type="Proteomes" id="UP001283361"/>
    </source>
</evidence>
<organism evidence="2 3">
    <name type="scientific">Elysia crispata</name>
    <name type="common">lettuce slug</name>
    <dbReference type="NCBI Taxonomy" id="231223"/>
    <lineage>
        <taxon>Eukaryota</taxon>
        <taxon>Metazoa</taxon>
        <taxon>Spiralia</taxon>
        <taxon>Lophotrochozoa</taxon>
        <taxon>Mollusca</taxon>
        <taxon>Gastropoda</taxon>
        <taxon>Heterobranchia</taxon>
        <taxon>Euthyneura</taxon>
        <taxon>Panpulmonata</taxon>
        <taxon>Sacoglossa</taxon>
        <taxon>Placobranchoidea</taxon>
        <taxon>Plakobranchidae</taxon>
        <taxon>Elysia</taxon>
    </lineage>
</organism>
<accession>A0AAE0YXV6</accession>
<dbReference type="Proteomes" id="UP001283361">
    <property type="component" value="Unassembled WGS sequence"/>
</dbReference>
<protein>
    <recommendedName>
        <fullName evidence="1">Reelin domain-containing protein</fullName>
    </recommendedName>
</protein>
<evidence type="ECO:0000313" key="2">
    <source>
        <dbReference type="EMBL" id="KAK3758905.1"/>
    </source>
</evidence>
<comment type="caution">
    <text evidence="2">The sequence shown here is derived from an EMBL/GenBank/DDBJ whole genome shotgun (WGS) entry which is preliminary data.</text>
</comment>
<name>A0AAE0YXV6_9GAST</name>
<dbReference type="AlphaFoldDB" id="A0AAE0YXV6"/>
<reference evidence="2" key="1">
    <citation type="journal article" date="2023" name="G3 (Bethesda)">
        <title>A reference genome for the long-term kleptoplast-retaining sea slug Elysia crispata morphotype clarki.</title>
        <authorList>
            <person name="Eastman K.E."/>
            <person name="Pendleton A.L."/>
            <person name="Shaikh M.A."/>
            <person name="Suttiyut T."/>
            <person name="Ogas R."/>
            <person name="Tomko P."/>
            <person name="Gavelis G."/>
            <person name="Widhalm J.R."/>
            <person name="Wisecaver J.H."/>
        </authorList>
    </citation>
    <scope>NUCLEOTIDE SEQUENCE</scope>
    <source>
        <strain evidence="2">ECLA1</strain>
    </source>
</reference>
<dbReference type="Pfam" id="PF02014">
    <property type="entry name" value="Reeler"/>
    <property type="match status" value="1"/>
</dbReference>
<dbReference type="InterPro" id="IPR042307">
    <property type="entry name" value="Reeler_sf"/>
</dbReference>
<evidence type="ECO:0000259" key="1">
    <source>
        <dbReference type="Pfam" id="PF02014"/>
    </source>
</evidence>
<proteinExistence type="predicted"/>
<dbReference type="EMBL" id="JAWDGP010005190">
    <property type="protein sequence ID" value="KAK3758905.1"/>
    <property type="molecule type" value="Genomic_DNA"/>
</dbReference>
<gene>
    <name evidence="2" type="ORF">RRG08_033165</name>
</gene>
<keyword evidence="3" id="KW-1185">Reference proteome</keyword>
<dbReference type="Gene3D" id="2.60.40.4060">
    <property type="entry name" value="Reeler domain"/>
    <property type="match status" value="1"/>
</dbReference>
<feature type="domain" description="Reelin" evidence="1">
    <location>
        <begin position="6"/>
        <end position="87"/>
    </location>
</feature>
<dbReference type="InterPro" id="IPR002861">
    <property type="entry name" value="Reeler_dom"/>
</dbReference>